<evidence type="ECO:0000256" key="1">
    <source>
        <dbReference type="SAM" id="Phobius"/>
    </source>
</evidence>
<dbReference type="Proteomes" id="UP000887564">
    <property type="component" value="Unplaced"/>
</dbReference>
<keyword evidence="2" id="KW-1185">Reference proteome</keyword>
<evidence type="ECO:0000313" key="2">
    <source>
        <dbReference type="Proteomes" id="UP000887564"/>
    </source>
</evidence>
<protein>
    <submittedName>
        <fullName evidence="3">Uncharacterized protein</fullName>
    </submittedName>
</protein>
<evidence type="ECO:0000313" key="3">
    <source>
        <dbReference type="WBParaSite" id="PEQ_0000567601-mRNA-1"/>
    </source>
</evidence>
<proteinExistence type="predicted"/>
<name>A0A914RGH4_PAREQ</name>
<sequence>MNPDNLRAQLGLVSQEPVLFDGIPLLQLLFVFVMLIISFTM</sequence>
<feature type="transmembrane region" description="Helical" evidence="1">
    <location>
        <begin position="20"/>
        <end position="39"/>
    </location>
</feature>
<dbReference type="AlphaFoldDB" id="A0A914RGH4"/>
<keyword evidence="1" id="KW-0472">Membrane</keyword>
<dbReference type="WBParaSite" id="PEQ_0000567601-mRNA-1">
    <property type="protein sequence ID" value="PEQ_0000567601-mRNA-1"/>
    <property type="gene ID" value="PEQ_0000567601"/>
</dbReference>
<organism evidence="2 3">
    <name type="scientific">Parascaris equorum</name>
    <name type="common">Equine roundworm</name>
    <dbReference type="NCBI Taxonomy" id="6256"/>
    <lineage>
        <taxon>Eukaryota</taxon>
        <taxon>Metazoa</taxon>
        <taxon>Ecdysozoa</taxon>
        <taxon>Nematoda</taxon>
        <taxon>Chromadorea</taxon>
        <taxon>Rhabditida</taxon>
        <taxon>Spirurina</taxon>
        <taxon>Ascaridomorpha</taxon>
        <taxon>Ascaridoidea</taxon>
        <taxon>Ascarididae</taxon>
        <taxon>Parascaris</taxon>
    </lineage>
</organism>
<keyword evidence="1" id="KW-1133">Transmembrane helix</keyword>
<reference evidence="3" key="1">
    <citation type="submission" date="2022-11" db="UniProtKB">
        <authorList>
            <consortium name="WormBaseParasite"/>
        </authorList>
    </citation>
    <scope>IDENTIFICATION</scope>
</reference>
<keyword evidence="1" id="KW-0812">Transmembrane</keyword>
<accession>A0A914RGH4</accession>